<comment type="catalytic activity">
    <reaction evidence="13">
        <text>a [oligopeptide](in) + ATP + H2O = a [oligopeptide](out) + ADP + phosphate + H(+)</text>
        <dbReference type="Rhea" id="RHEA:14429"/>
        <dbReference type="Rhea" id="RHEA-COMP:10531"/>
        <dbReference type="ChEBI" id="CHEBI:15377"/>
        <dbReference type="ChEBI" id="CHEBI:15378"/>
        <dbReference type="ChEBI" id="CHEBI:30616"/>
        <dbReference type="ChEBI" id="CHEBI:43474"/>
        <dbReference type="ChEBI" id="CHEBI:83228"/>
        <dbReference type="ChEBI" id="CHEBI:456216"/>
        <dbReference type="EC" id="7.4.2.6"/>
    </reaction>
    <physiologicalReaction direction="left-to-right" evidence="13">
        <dbReference type="Rhea" id="RHEA:14430"/>
    </physiologicalReaction>
</comment>
<evidence type="ECO:0000256" key="11">
    <source>
        <dbReference type="ARBA" id="ARBA00023136"/>
    </source>
</evidence>
<dbReference type="GO" id="GO:0005524">
    <property type="term" value="F:ATP binding"/>
    <property type="evidence" value="ECO:0007669"/>
    <property type="project" value="UniProtKB-KW"/>
</dbReference>
<dbReference type="GO" id="GO:0015031">
    <property type="term" value="P:protein transport"/>
    <property type="evidence" value="ECO:0007669"/>
    <property type="project" value="UniProtKB-KW"/>
</dbReference>
<dbReference type="OrthoDB" id="6500128at2759"/>
<evidence type="ECO:0000256" key="19">
    <source>
        <dbReference type="ARBA" id="ARBA00083142"/>
    </source>
</evidence>
<feature type="domain" description="ABC transporter" evidence="23">
    <location>
        <begin position="440"/>
        <end position="680"/>
    </location>
</feature>
<feature type="transmembrane region" description="Helical" evidence="22">
    <location>
        <begin position="115"/>
        <end position="137"/>
    </location>
</feature>
<feature type="compositionally biased region" description="Basic and acidic residues" evidence="21">
    <location>
        <begin position="693"/>
        <end position="706"/>
    </location>
</feature>
<evidence type="ECO:0000256" key="10">
    <source>
        <dbReference type="ARBA" id="ARBA00022989"/>
    </source>
</evidence>
<dbReference type="InterPro" id="IPR003439">
    <property type="entry name" value="ABC_transporter-like_ATP-bd"/>
</dbReference>
<dbReference type="Pfam" id="PF00664">
    <property type="entry name" value="ABC_membrane"/>
    <property type="match status" value="1"/>
</dbReference>
<keyword evidence="3" id="KW-0813">Transport</keyword>
<comment type="similarity">
    <text evidence="2">Belongs to the ABC transporter superfamily. ABCB family. MHC peptide exporter (TC 3.A.1.209) subfamily.</text>
</comment>
<evidence type="ECO:0000256" key="9">
    <source>
        <dbReference type="ARBA" id="ARBA00022967"/>
    </source>
</evidence>
<dbReference type="GO" id="GO:0005765">
    <property type="term" value="C:lysosomal membrane"/>
    <property type="evidence" value="ECO:0007669"/>
    <property type="project" value="UniProtKB-SubCell"/>
</dbReference>
<dbReference type="PANTHER" id="PTHR43394">
    <property type="entry name" value="ATP-DEPENDENT PERMEASE MDL1, MITOCHONDRIAL"/>
    <property type="match status" value="1"/>
</dbReference>
<keyword evidence="4 22" id="KW-0812">Transmembrane</keyword>
<gene>
    <name evidence="26" type="primary">Abcb9</name>
</gene>
<keyword evidence="5" id="KW-0547">Nucleotide-binding</keyword>
<dbReference type="InterPro" id="IPR039421">
    <property type="entry name" value="Type_1_exporter"/>
</dbReference>
<dbReference type="GO" id="GO:0015440">
    <property type="term" value="F:ABC-type peptide transporter activity"/>
    <property type="evidence" value="ECO:0007669"/>
    <property type="project" value="InterPro"/>
</dbReference>
<evidence type="ECO:0000313" key="25">
    <source>
        <dbReference type="Proteomes" id="UP000081671"/>
    </source>
</evidence>
<feature type="transmembrane region" description="Helical" evidence="22">
    <location>
        <begin position="324"/>
        <end position="346"/>
    </location>
</feature>
<dbReference type="CTD" id="23457"/>
<dbReference type="Proteomes" id="UP000081671">
    <property type="component" value="Unplaced"/>
</dbReference>
<proteinExistence type="inferred from homology"/>
<dbReference type="PIRSF" id="PIRSF002773">
    <property type="entry name" value="ABC_prm/ATPase_B"/>
    <property type="match status" value="1"/>
</dbReference>
<keyword evidence="25" id="KW-1185">Reference proteome</keyword>
<dbReference type="EC" id="7.4.2.6" evidence="16"/>
<feature type="transmembrane region" description="Helical" evidence="22">
    <location>
        <begin position="81"/>
        <end position="103"/>
    </location>
</feature>
<dbReference type="RefSeq" id="XP_012878649.1">
    <property type="nucleotide sequence ID" value="XM_013023195.1"/>
</dbReference>
<evidence type="ECO:0000256" key="20">
    <source>
        <dbReference type="ARBA" id="ARBA00084061"/>
    </source>
</evidence>
<evidence type="ECO:0000256" key="22">
    <source>
        <dbReference type="SAM" id="Phobius"/>
    </source>
</evidence>
<evidence type="ECO:0000256" key="1">
    <source>
        <dbReference type="ARBA" id="ARBA00004155"/>
    </source>
</evidence>
<keyword evidence="12" id="KW-0458">Lysosome</keyword>
<evidence type="ECO:0000256" key="3">
    <source>
        <dbReference type="ARBA" id="ARBA00022448"/>
    </source>
</evidence>
<dbReference type="InterPro" id="IPR030254">
    <property type="entry name" value="ABCB9_6-TMD"/>
</dbReference>
<keyword evidence="11 22" id="KW-0472">Membrane</keyword>
<dbReference type="InterPro" id="IPR027417">
    <property type="entry name" value="P-loop_NTPase"/>
</dbReference>
<keyword evidence="7" id="KW-0571">Peptide transport</keyword>
<dbReference type="GO" id="GO:0016887">
    <property type="term" value="F:ATP hydrolysis activity"/>
    <property type="evidence" value="ECO:0007669"/>
    <property type="project" value="InterPro"/>
</dbReference>
<evidence type="ECO:0000256" key="14">
    <source>
        <dbReference type="ARBA" id="ARBA00055204"/>
    </source>
</evidence>
<evidence type="ECO:0000256" key="18">
    <source>
        <dbReference type="ARBA" id="ARBA00079330"/>
    </source>
</evidence>
<comment type="function">
    <text evidence="14">ATP-dependent low-affinity peptide transporter which translocates a broad spectrum of peptides from the cytosol to the lysosomal lumen for degradation. Displays a broad peptide length specificity from 6-mer up to at least 59-mer peptides with an optimum of 23-mers. Binds and transports smaller and larger peptides with the same affinity. Favors positively charged, aromatic or hydrophobic residues in the N- and C-terminal positions whereas negatively charged residues as well as asparagine and methionine are not favored.</text>
</comment>
<dbReference type="Gene3D" id="1.20.1560.10">
    <property type="entry name" value="ABC transporter type 1, transmembrane domain"/>
    <property type="match status" value="1"/>
</dbReference>
<dbReference type="SUPFAM" id="SSF90123">
    <property type="entry name" value="ABC transporter transmembrane region"/>
    <property type="match status" value="1"/>
</dbReference>
<evidence type="ECO:0000256" key="2">
    <source>
        <dbReference type="ARBA" id="ARBA00006493"/>
    </source>
</evidence>
<accession>A0A1S3FRJ5</accession>
<dbReference type="PROSITE" id="PS00211">
    <property type="entry name" value="ABC_TRANSPORTER_1"/>
    <property type="match status" value="1"/>
</dbReference>
<comment type="subcellular location">
    <subcellularLocation>
        <location evidence="1">Lysosome membrane</location>
        <topology evidence="1">Multi-pass membrane protein</topology>
    </subcellularLocation>
</comment>
<dbReference type="PANTHER" id="PTHR43394:SF21">
    <property type="entry name" value="ATP BINDING CASSETTE SUBFAMILY B MEMBER 9"/>
    <property type="match status" value="1"/>
</dbReference>
<dbReference type="InterPro" id="IPR036640">
    <property type="entry name" value="ABC1_TM_sf"/>
</dbReference>
<dbReference type="InterPro" id="IPR011527">
    <property type="entry name" value="ABC1_TM_dom"/>
</dbReference>
<feature type="transmembrane region" description="Helical" evidence="22">
    <location>
        <begin position="185"/>
        <end position="208"/>
    </location>
</feature>
<dbReference type="FunFam" id="3.40.50.300:FF:000140">
    <property type="entry name" value="Lipid A export ATP-binding/permease protein MsbA"/>
    <property type="match status" value="1"/>
</dbReference>
<evidence type="ECO:0000256" key="16">
    <source>
        <dbReference type="ARBA" id="ARBA00066336"/>
    </source>
</evidence>
<evidence type="ECO:0000256" key="15">
    <source>
        <dbReference type="ARBA" id="ARBA00062472"/>
    </source>
</evidence>
<evidence type="ECO:0000256" key="6">
    <source>
        <dbReference type="ARBA" id="ARBA00022840"/>
    </source>
</evidence>
<keyword evidence="6 26" id="KW-0067">ATP-binding</keyword>
<evidence type="ECO:0000256" key="7">
    <source>
        <dbReference type="ARBA" id="ARBA00022856"/>
    </source>
</evidence>
<sequence length="706" mass="77804">MRLWRAVVATLAFMSMDVGVTTAIYAFSHLDRSLLEDIRHFNIFDSVLDLWAACLYRSCLLLGATIGVAKNSALGPRRLRASWVVITLVCLFVGIYAMVKLLLFSEVRRPIRDPWFWALFVWTYVSLAASFLLWWLLSTVKPDAETLEPGAGAEADGFHGEGRPPAEQASGATLQKLLSYTKPDVAFLVAASFFLIMAALGETFLPYYTGRAIDSIVIQKSMDQFSTAVVVVCLLAIGSSFAAGIRGGIFTLIFARLNIRLRNCLFRSLVSQETSFFDENRTGDLISRLTSDTTMVSDLVSQNINIFLRNTVKVTGVVVFMFSLSWQLSLVTFMGFPIIMMVSNIYGKYYKRLSKEVQSALARASNTAEETISAMKTVRSFANEEEEAEVYLRKLQQVYKLNRKEAAAYMSYVWGSGLTLLVVQVSILYYGGHLVISGQMTSGNLIAFIIYEFVLGDCMEVLQNVSFSLSPGKVTALVGPSGSGKSSCVNILENFYPLQGGQVLLDGRPIGAYDHKYLHRVISLVSQEPVLFARSITDNISYGLPAVPFEMVVEAAQKANAHGFIMELQDGYSTETGEKGAQLSGGQKQRVAMARALVRNPPVLILDEATSALDAESEYLIQQAIHGNLQKHTVLIIAHRLSTVERAHLIVVLDKGRVVQQGTHQQLLAQGGLYAKLVQRQMLGLEPPSDYTAGHKEPPSSDSHKA</sequence>
<dbReference type="CDD" id="cd18784">
    <property type="entry name" value="ABC_6TM_ABCB9_like"/>
    <property type="match status" value="1"/>
</dbReference>
<dbReference type="PROSITE" id="PS50929">
    <property type="entry name" value="ABC_TM1F"/>
    <property type="match status" value="1"/>
</dbReference>
<dbReference type="GeneID" id="105990717"/>
<dbReference type="SMART" id="SM00382">
    <property type="entry name" value="AAA"/>
    <property type="match status" value="1"/>
</dbReference>
<name>A0A1S3FRJ5_DIPOR</name>
<dbReference type="InterPro" id="IPR003593">
    <property type="entry name" value="AAA+_ATPase"/>
</dbReference>
<evidence type="ECO:0000313" key="26">
    <source>
        <dbReference type="RefSeq" id="XP_012878649.1"/>
    </source>
</evidence>
<evidence type="ECO:0000256" key="17">
    <source>
        <dbReference type="ARBA" id="ARBA00068474"/>
    </source>
</evidence>
<feature type="region of interest" description="Disordered" evidence="21">
    <location>
        <begin position="686"/>
        <end position="706"/>
    </location>
</feature>
<feature type="transmembrane region" description="Helical" evidence="22">
    <location>
        <begin position="409"/>
        <end position="431"/>
    </location>
</feature>
<keyword evidence="10 22" id="KW-1133">Transmembrane helix</keyword>
<evidence type="ECO:0000256" key="5">
    <source>
        <dbReference type="ARBA" id="ARBA00022741"/>
    </source>
</evidence>
<evidence type="ECO:0000259" key="23">
    <source>
        <dbReference type="PROSITE" id="PS50893"/>
    </source>
</evidence>
<protein>
    <recommendedName>
        <fullName evidence="17">ABC-type oligopeptide transporter ABCB9</fullName>
        <ecNumber evidence="16">7.4.2.6</ecNumber>
    </recommendedName>
    <alternativeName>
        <fullName evidence="20">ATP-binding cassette sub-family B member 9</fullName>
    </alternativeName>
    <alternativeName>
        <fullName evidence="19">ATP-binding cassette transporter 9</fullName>
    </alternativeName>
    <alternativeName>
        <fullName evidence="18">TAP-like protein</fullName>
    </alternativeName>
</protein>
<keyword evidence="9" id="KW-1278">Translocase</keyword>
<dbReference type="InterPro" id="IPR017871">
    <property type="entry name" value="ABC_transporter-like_CS"/>
</dbReference>
<dbReference type="GO" id="GO:0015421">
    <property type="term" value="F:ABC-type oligopeptide transporter activity"/>
    <property type="evidence" value="ECO:0007669"/>
    <property type="project" value="UniProtKB-EC"/>
</dbReference>
<dbReference type="Gene3D" id="3.40.50.300">
    <property type="entry name" value="P-loop containing nucleotide triphosphate hydrolases"/>
    <property type="match status" value="1"/>
</dbReference>
<evidence type="ECO:0000256" key="13">
    <source>
        <dbReference type="ARBA" id="ARBA00052205"/>
    </source>
</evidence>
<keyword evidence="8" id="KW-0653">Protein transport</keyword>
<evidence type="ECO:0000256" key="4">
    <source>
        <dbReference type="ARBA" id="ARBA00022692"/>
    </source>
</evidence>
<dbReference type="FunFam" id="1.20.1560.10:FF:000031">
    <property type="entry name" value="ATP-binding cassette sub-family B member 9"/>
    <property type="match status" value="1"/>
</dbReference>
<feature type="transmembrane region" description="Helical" evidence="22">
    <location>
        <begin position="229"/>
        <end position="255"/>
    </location>
</feature>
<dbReference type="AlphaFoldDB" id="A0A1S3FRJ5"/>
<feature type="domain" description="ABC transmembrane type-1" evidence="24">
    <location>
        <begin position="189"/>
        <end position="451"/>
    </location>
</feature>
<dbReference type="Pfam" id="PF00005">
    <property type="entry name" value="ABC_tran"/>
    <property type="match status" value="1"/>
</dbReference>
<reference evidence="26" key="1">
    <citation type="submission" date="2025-08" db="UniProtKB">
        <authorList>
            <consortium name="RefSeq"/>
        </authorList>
    </citation>
    <scope>IDENTIFICATION</scope>
    <source>
        <tissue evidence="26">Kidney</tissue>
    </source>
</reference>
<dbReference type="SUPFAM" id="SSF52540">
    <property type="entry name" value="P-loop containing nucleoside triphosphate hydrolases"/>
    <property type="match status" value="1"/>
</dbReference>
<organism evidence="25 26">
    <name type="scientific">Dipodomys ordii</name>
    <name type="common">Ord's kangaroo rat</name>
    <dbReference type="NCBI Taxonomy" id="10020"/>
    <lineage>
        <taxon>Eukaryota</taxon>
        <taxon>Metazoa</taxon>
        <taxon>Chordata</taxon>
        <taxon>Craniata</taxon>
        <taxon>Vertebrata</taxon>
        <taxon>Euteleostomi</taxon>
        <taxon>Mammalia</taxon>
        <taxon>Eutheria</taxon>
        <taxon>Euarchontoglires</taxon>
        <taxon>Glires</taxon>
        <taxon>Rodentia</taxon>
        <taxon>Castorimorpha</taxon>
        <taxon>Heteromyidae</taxon>
        <taxon>Dipodomyinae</taxon>
        <taxon>Dipodomys</taxon>
    </lineage>
</organism>
<evidence type="ECO:0000256" key="8">
    <source>
        <dbReference type="ARBA" id="ARBA00022927"/>
    </source>
</evidence>
<evidence type="ECO:0000256" key="21">
    <source>
        <dbReference type="SAM" id="MobiDB-lite"/>
    </source>
</evidence>
<evidence type="ECO:0000259" key="24">
    <source>
        <dbReference type="PROSITE" id="PS50929"/>
    </source>
</evidence>
<feature type="transmembrane region" description="Helical" evidence="22">
    <location>
        <begin position="6"/>
        <end position="27"/>
    </location>
</feature>
<comment type="subunit">
    <text evidence="15">Homodimer. Interacts (via TMD0 region) with LAMP1; this interaction strongly stabilizes ABCB9 and protects ABCB9 against lysosomal degradation. Interacts (via TMD0 region) with LAMP2 (isoform LAMP-2B). Interacts (via TMD0) with YIF1B; this interaction allows (but is not essential) the ER-to-Golgi trafficking and strongly depends on a salt bridge within TMD0.</text>
</comment>
<dbReference type="PROSITE" id="PS50893">
    <property type="entry name" value="ABC_TRANSPORTER_2"/>
    <property type="match status" value="1"/>
</dbReference>
<evidence type="ECO:0000256" key="12">
    <source>
        <dbReference type="ARBA" id="ARBA00023228"/>
    </source>
</evidence>